<dbReference type="PRINTS" id="PR00237">
    <property type="entry name" value="GPCRRHODOPSN"/>
</dbReference>
<keyword evidence="5 10" id="KW-1133">Transmembrane helix</keyword>
<dbReference type="EMBL" id="JAUDFV010000147">
    <property type="protein sequence ID" value="KAL2720099.1"/>
    <property type="molecule type" value="Genomic_DNA"/>
</dbReference>
<feature type="transmembrane region" description="Helical" evidence="10">
    <location>
        <begin position="87"/>
        <end position="111"/>
    </location>
</feature>
<evidence type="ECO:0000313" key="12">
    <source>
        <dbReference type="EMBL" id="KAL2720099.1"/>
    </source>
</evidence>
<evidence type="ECO:0000256" key="5">
    <source>
        <dbReference type="ARBA" id="ARBA00022989"/>
    </source>
</evidence>
<evidence type="ECO:0000256" key="10">
    <source>
        <dbReference type="SAM" id="Phobius"/>
    </source>
</evidence>
<dbReference type="InterPro" id="IPR000276">
    <property type="entry name" value="GPCR_Rhodpsn"/>
</dbReference>
<reference evidence="12 13" key="1">
    <citation type="journal article" date="2024" name="Ann. Entomol. Soc. Am.">
        <title>Genomic analyses of the southern and eastern yellowjacket wasps (Hymenoptera: Vespidae) reveal evolutionary signatures of social life.</title>
        <authorList>
            <person name="Catto M.A."/>
            <person name="Caine P.B."/>
            <person name="Orr S.E."/>
            <person name="Hunt B.G."/>
            <person name="Goodisman M.A.D."/>
        </authorList>
    </citation>
    <scope>NUCLEOTIDE SEQUENCE [LARGE SCALE GENOMIC DNA]</scope>
    <source>
        <strain evidence="12">233</strain>
        <tissue evidence="12">Head and thorax</tissue>
    </source>
</reference>
<feature type="transmembrane region" description="Helical" evidence="10">
    <location>
        <begin position="251"/>
        <end position="273"/>
    </location>
</feature>
<name>A0ABD2AHJ8_VESSQ</name>
<organism evidence="12 13">
    <name type="scientific">Vespula squamosa</name>
    <name type="common">Southern yellow jacket</name>
    <name type="synonym">Wasp</name>
    <dbReference type="NCBI Taxonomy" id="30214"/>
    <lineage>
        <taxon>Eukaryota</taxon>
        <taxon>Metazoa</taxon>
        <taxon>Ecdysozoa</taxon>
        <taxon>Arthropoda</taxon>
        <taxon>Hexapoda</taxon>
        <taxon>Insecta</taxon>
        <taxon>Pterygota</taxon>
        <taxon>Neoptera</taxon>
        <taxon>Endopterygota</taxon>
        <taxon>Hymenoptera</taxon>
        <taxon>Apocrita</taxon>
        <taxon>Aculeata</taxon>
        <taxon>Vespoidea</taxon>
        <taxon>Vespidae</taxon>
        <taxon>Vespinae</taxon>
        <taxon>Vespula</taxon>
    </lineage>
</organism>
<gene>
    <name evidence="12" type="ORF">V1478_010365</name>
</gene>
<evidence type="ECO:0000256" key="7">
    <source>
        <dbReference type="ARBA" id="ARBA00023136"/>
    </source>
</evidence>
<keyword evidence="13" id="KW-1185">Reference proteome</keyword>
<proteinExistence type="inferred from homology"/>
<evidence type="ECO:0000256" key="1">
    <source>
        <dbReference type="ARBA" id="ARBA00004651"/>
    </source>
</evidence>
<evidence type="ECO:0000256" key="4">
    <source>
        <dbReference type="ARBA" id="ARBA00022692"/>
    </source>
</evidence>
<protein>
    <submittedName>
        <fullName evidence="12">Histamine H2 receptor-like</fullName>
    </submittedName>
</protein>
<dbReference type="InterPro" id="IPR017452">
    <property type="entry name" value="GPCR_Rhodpsn_7TM"/>
</dbReference>
<dbReference type="AlphaFoldDB" id="A0ABD2AHJ8"/>
<dbReference type="Proteomes" id="UP001607302">
    <property type="component" value="Unassembled WGS sequence"/>
</dbReference>
<evidence type="ECO:0000256" key="3">
    <source>
        <dbReference type="ARBA" id="ARBA00022475"/>
    </source>
</evidence>
<sequence length="374" mass="42517">MNVTAITQAIVTSLSEYVDLKEDIRMDKTEDIVKYEVSSEVILSSSWSRLLQLAVLAFLAIFGSIGNVFMISALVIEEKLKKIGNGFLVSIGLADLLVTGLLTPMFVGVVLTEYELTLKTCRFQWSFEVLCFLVTVHTFMLVAIENYARLCLPREKYKLLTASRVTVITVGVWLIAGIIPLFRSSVAFGTSFCQQNFDVVMAEQVLGAIIFVVVPAVTTIILYGILFFYIRRATRGSYKPPIAFARDYELIKVNMSSFVMFLIFWLPFGIALWINTIRPINPHVIYALAWLAFSKSCFNNLLYFMADRHFRNAYVKLFRYCCCKTTVKVKKQRINTDKNSNDVRLKVHIIHSYANPTFGKSTVDKPNEPEAYEL</sequence>
<dbReference type="GO" id="GO:0004930">
    <property type="term" value="F:G protein-coupled receptor activity"/>
    <property type="evidence" value="ECO:0007669"/>
    <property type="project" value="UniProtKB-KW"/>
</dbReference>
<comment type="similarity">
    <text evidence="2">Belongs to the G-protein coupled receptor 1 family.</text>
</comment>
<evidence type="ECO:0000256" key="6">
    <source>
        <dbReference type="ARBA" id="ARBA00023040"/>
    </source>
</evidence>
<evidence type="ECO:0000259" key="11">
    <source>
        <dbReference type="PROSITE" id="PS50262"/>
    </source>
</evidence>
<dbReference type="CDD" id="cd00637">
    <property type="entry name" value="7tm_classA_rhodopsin-like"/>
    <property type="match status" value="1"/>
</dbReference>
<dbReference type="PROSITE" id="PS50262">
    <property type="entry name" value="G_PROTEIN_RECEP_F1_2"/>
    <property type="match status" value="1"/>
</dbReference>
<keyword evidence="4 10" id="KW-0812">Transmembrane</keyword>
<dbReference type="GO" id="GO:0005886">
    <property type="term" value="C:plasma membrane"/>
    <property type="evidence" value="ECO:0007669"/>
    <property type="project" value="UniProtKB-SubCell"/>
</dbReference>
<feature type="transmembrane region" description="Helical" evidence="10">
    <location>
        <begin position="53"/>
        <end position="75"/>
    </location>
</feature>
<keyword evidence="9" id="KW-0807">Transducer</keyword>
<dbReference type="PANTHER" id="PTHR24228:SF59">
    <property type="entry name" value="NEUROPEPTIDE RECEPTOR 15"/>
    <property type="match status" value="1"/>
</dbReference>
<dbReference type="Pfam" id="PF00001">
    <property type="entry name" value="7tm_1"/>
    <property type="match status" value="1"/>
</dbReference>
<feature type="domain" description="G-protein coupled receptors family 1 profile" evidence="11">
    <location>
        <begin position="66"/>
        <end position="303"/>
    </location>
</feature>
<evidence type="ECO:0000256" key="2">
    <source>
        <dbReference type="ARBA" id="ARBA00010663"/>
    </source>
</evidence>
<evidence type="ECO:0000256" key="9">
    <source>
        <dbReference type="ARBA" id="ARBA00023224"/>
    </source>
</evidence>
<keyword evidence="7 10" id="KW-0472">Membrane</keyword>
<feature type="transmembrane region" description="Helical" evidence="10">
    <location>
        <begin position="165"/>
        <end position="185"/>
    </location>
</feature>
<feature type="transmembrane region" description="Helical" evidence="10">
    <location>
        <begin position="123"/>
        <end position="144"/>
    </location>
</feature>
<comment type="subcellular location">
    <subcellularLocation>
        <location evidence="1">Cell membrane</location>
        <topology evidence="1">Multi-pass membrane protein</topology>
    </subcellularLocation>
</comment>
<dbReference type="Gene3D" id="1.20.1070.10">
    <property type="entry name" value="Rhodopsin 7-helix transmembrane proteins"/>
    <property type="match status" value="1"/>
</dbReference>
<evidence type="ECO:0000313" key="13">
    <source>
        <dbReference type="Proteomes" id="UP001607302"/>
    </source>
</evidence>
<keyword evidence="3" id="KW-1003">Cell membrane</keyword>
<accession>A0ABD2AHJ8</accession>
<keyword evidence="8" id="KW-0675">Receptor</keyword>
<feature type="transmembrane region" description="Helical" evidence="10">
    <location>
        <begin position="205"/>
        <end position="230"/>
    </location>
</feature>
<feature type="transmembrane region" description="Helical" evidence="10">
    <location>
        <begin position="285"/>
        <end position="306"/>
    </location>
</feature>
<evidence type="ECO:0000256" key="8">
    <source>
        <dbReference type="ARBA" id="ARBA00023170"/>
    </source>
</evidence>
<comment type="caution">
    <text evidence="12">The sequence shown here is derived from an EMBL/GenBank/DDBJ whole genome shotgun (WGS) entry which is preliminary data.</text>
</comment>
<dbReference type="PANTHER" id="PTHR24228">
    <property type="entry name" value="B2 BRADYKININ RECEPTOR/ANGIOTENSIN II RECEPTOR"/>
    <property type="match status" value="1"/>
</dbReference>
<keyword evidence="6" id="KW-0297">G-protein coupled receptor</keyword>
<dbReference type="SUPFAM" id="SSF81321">
    <property type="entry name" value="Family A G protein-coupled receptor-like"/>
    <property type="match status" value="1"/>
</dbReference>